<evidence type="ECO:0000313" key="1">
    <source>
        <dbReference type="EMBL" id="SOD51614.1"/>
    </source>
</evidence>
<evidence type="ECO:0000313" key="2">
    <source>
        <dbReference type="Proteomes" id="UP000219374"/>
    </source>
</evidence>
<dbReference type="InterPro" id="IPR038081">
    <property type="entry name" value="CalX-like_sf"/>
</dbReference>
<dbReference type="Gene3D" id="2.60.40.10">
    <property type="entry name" value="Immunoglobulins"/>
    <property type="match status" value="5"/>
</dbReference>
<accession>A0A286CZ14</accession>
<gene>
    <name evidence="1" type="ORF">SAMN06296416_101740</name>
</gene>
<organism evidence="1 2">
    <name type="scientific">Pseudoxanthomonas wuyuanensis</name>
    <dbReference type="NCBI Taxonomy" id="1073196"/>
    <lineage>
        <taxon>Bacteria</taxon>
        <taxon>Pseudomonadati</taxon>
        <taxon>Pseudomonadota</taxon>
        <taxon>Gammaproteobacteria</taxon>
        <taxon>Lysobacterales</taxon>
        <taxon>Lysobacteraceae</taxon>
        <taxon>Pseudoxanthomonas</taxon>
    </lineage>
</organism>
<proteinExistence type="predicted"/>
<dbReference type="InterPro" id="IPR013783">
    <property type="entry name" value="Ig-like_fold"/>
</dbReference>
<dbReference type="EMBL" id="OCND01000001">
    <property type="protein sequence ID" value="SOD51614.1"/>
    <property type="molecule type" value="Genomic_DNA"/>
</dbReference>
<dbReference type="GO" id="GO:0016020">
    <property type="term" value="C:membrane"/>
    <property type="evidence" value="ECO:0007669"/>
    <property type="project" value="InterPro"/>
</dbReference>
<dbReference type="InterPro" id="IPR015919">
    <property type="entry name" value="Cadherin-like_sf"/>
</dbReference>
<protein>
    <recommendedName>
        <fullName evidence="3">Fibronectin type-III domain-containing protein</fullName>
    </recommendedName>
</protein>
<dbReference type="Proteomes" id="UP000219374">
    <property type="component" value="Unassembled WGS sequence"/>
</dbReference>
<dbReference type="OrthoDB" id="8612880at2"/>
<evidence type="ECO:0008006" key="3">
    <source>
        <dbReference type="Google" id="ProtNLM"/>
    </source>
</evidence>
<keyword evidence="2" id="KW-1185">Reference proteome</keyword>
<dbReference type="RefSeq" id="WP_141400708.1">
    <property type="nucleotide sequence ID" value="NZ_OCND01000001.1"/>
</dbReference>
<dbReference type="GO" id="GO:0005509">
    <property type="term" value="F:calcium ion binding"/>
    <property type="evidence" value="ECO:0007669"/>
    <property type="project" value="InterPro"/>
</dbReference>
<sequence length="1284" mass="138011">MVRGIGKYIKSGLATLALLGIFVGPLAAQESVCARVKIEIKQELTLERQAFDAEMRITNSLPAIPLTHVSVDVKVTDENGVPVTITTDPNDLTAKFFIRQTKDDTSGSGQVPASSTAVLNWMLIPAPGSAGETPFGKRYLVGATLRYQFGTETHTMELNPDSILVKPMPSLTLDYFLTRDIIADDPFTTEIEAPEPYTLGVRVKNSGLAAANKLKIDSAQPRIVENLQGLPINFVILGSYVQDMPATNSLLIDFGNIAPNSSKMGRWQMESNLAGTFVDFSATFTHSDELGGSLTSLLQGTNAHLLVRDVRVDLPGRDIVRDFLAVDGGLYKVYESDGVDSAVTDRSAEAQLAVAGSAYQLVMPATQGFFYVRKADPHRGQMALSTVVRADAKQMAPENVWLSKTKNRDTQQWDYWFNVFDVNSPGGYQVAFKPLDQDPRPPVLQFIPDRVVKENEQVSFLVEASSPMGKSVTLSASPLPAGATFQDQRDGTAVFDWTPEEGQAGSYVINYVASDGSLSGTRSAKIRVESIAPPAGPAIPQVVAPLSGAQVASQKPALQVLTGEASNDPTQSVHFQIYGDVGMSELVGEATVPKNPTAGQPTQWQPESDLDDNRRYHWRARAIGAGGVNSEWVSSTFFVNLFNDPPGSFNLTSPQAGADVATLTPQLSATNAVDPDGDEVTYGFEVYTDTALTQLHDSVSGLTGGESGSTQWTVAIPLSNHATYYWRAIATDTHGARTLTPARSFRVFTGNQAPTAPTIASPLPGSRVTTEGTATLQVNNAVDADGDAVTYDFEIDVVNTFDSSARQASPSLPEGAGGVTSWQAVGLVENQHYYWRVKASDGHSQSEWVQGDFILDAQNEAPSVPTLANPGDRAWVNTLHPTFTVHPSQDPEEDALLYAFEVYTDAGMSSRVATGTSSTPSWQSTTALTDKTTHYWRARARDVRGAASEWTPLSTLFISTDSYVPPTIAVTSPATLTDASSRMATIAWNGTDPNIEPKIALYYDQTGSGFAGIRIVDGLTQDAGTHSGSYTWNMSGLSSGVYYVYGVIYDDKGLSRAYAPGSLVIPASPQLGGIRVTAPSDIRINETLGLAMFTVTLTRAPTHEVKVPLSSSDTSEATVQPQQLTFTPQNWWLPQIAQISAVKDNVRDGDQPFEITVGRASSQDPQYMGALGQSVRGTTVDNGVHTSTDNLSVSGYQRVSKTYIPLLGRWTYRYRISISNDGPKVNTVTATVSAAPGFNVVSGTLLFGAIGQNESANSLNEIILTSTTDIGEQDPDLTWSLKAL</sequence>
<reference evidence="1 2" key="1">
    <citation type="submission" date="2017-09" db="EMBL/GenBank/DDBJ databases">
        <authorList>
            <person name="Ehlers B."/>
            <person name="Leendertz F.H."/>
        </authorList>
    </citation>
    <scope>NUCLEOTIDE SEQUENCE [LARGE SCALE GENOMIC DNA]</scope>
    <source>
        <strain evidence="1 2">CGMCC 1.10978</strain>
    </source>
</reference>
<dbReference type="SUPFAM" id="SSF141072">
    <property type="entry name" value="CalX-like"/>
    <property type="match status" value="1"/>
</dbReference>
<name>A0A286CZ14_9GAMM</name>
<dbReference type="SUPFAM" id="SSF49313">
    <property type="entry name" value="Cadherin-like"/>
    <property type="match status" value="1"/>
</dbReference>